<dbReference type="Pfam" id="PF07143">
    <property type="entry name" value="CrtC"/>
    <property type="match status" value="1"/>
</dbReference>
<evidence type="ECO:0000313" key="4">
    <source>
        <dbReference type="Proteomes" id="UP001161409"/>
    </source>
</evidence>
<organism evidence="3 4">
    <name type="scientific">Sneathiella chinensis</name>
    <dbReference type="NCBI Taxonomy" id="349750"/>
    <lineage>
        <taxon>Bacteria</taxon>
        <taxon>Pseudomonadati</taxon>
        <taxon>Pseudomonadota</taxon>
        <taxon>Alphaproteobacteria</taxon>
        <taxon>Sneathiellales</taxon>
        <taxon>Sneathiellaceae</taxon>
        <taxon>Sneathiella</taxon>
    </lineage>
</organism>
<feature type="domain" description="AttH" evidence="2">
    <location>
        <begin position="62"/>
        <end position="236"/>
    </location>
</feature>
<sequence length="361" mass="39815">MNARPLLVLLALVTLVALVPASLPAQGYGGLGTTPDAGYETVLPDKPLTFPQDHSAHPGFRIEWWYVTANLEDQNGVPMGLQWTLFRNALTPQSEPLEGWGNRQFWLGHSAVTTKSTHYSDERYARGGVGQAGVSLSPFAAWIDQWQMTGLSVPPKDFLHKIRLQATSDTYQYDVTLTAKGPLIRHGRSGYSIKSDEGQASYYYSQPFYEVSGLIILDGERHTVRGKAWLDREWSSQPLAENQSGWDWFSLHLEDGRKLMAFQLRHTDGKTYSSGTLISTEGSAAPLAPEALSFTPLEKSTVAGREIPTKWRVSVPGEGLSLTVTALNPQSWMENSFGYWEGPVRIDGAAGGVGYLEMTGY</sequence>
<feature type="chain" id="PRO_5047519293" evidence="1">
    <location>
        <begin position="26"/>
        <end position="361"/>
    </location>
</feature>
<name>A0ABQ5U2P1_9PROT</name>
<protein>
    <submittedName>
        <fullName evidence="3">Iron ABC transporter permease</fullName>
    </submittedName>
</protein>
<accession>A0ABQ5U2P1</accession>
<dbReference type="EMBL" id="BSNF01000001">
    <property type="protein sequence ID" value="GLQ05930.1"/>
    <property type="molecule type" value="Genomic_DNA"/>
</dbReference>
<evidence type="ECO:0000313" key="3">
    <source>
        <dbReference type="EMBL" id="GLQ05930.1"/>
    </source>
</evidence>
<gene>
    <name evidence="3" type="ORF">GCM10007924_11510</name>
</gene>
<dbReference type="PANTHER" id="PTHR38591:SF1">
    <property type="entry name" value="BLL1000 PROTEIN"/>
    <property type="match status" value="1"/>
</dbReference>
<comment type="caution">
    <text evidence="3">The sequence shown here is derived from an EMBL/GenBank/DDBJ whole genome shotgun (WGS) entry which is preliminary data.</text>
</comment>
<dbReference type="PANTHER" id="PTHR38591">
    <property type="entry name" value="HYDROLASE"/>
    <property type="match status" value="1"/>
</dbReference>
<dbReference type="SUPFAM" id="SSF159245">
    <property type="entry name" value="AttH-like"/>
    <property type="match status" value="1"/>
</dbReference>
<keyword evidence="4" id="KW-1185">Reference proteome</keyword>
<dbReference type="Proteomes" id="UP001161409">
    <property type="component" value="Unassembled WGS sequence"/>
</dbReference>
<feature type="signal peptide" evidence="1">
    <location>
        <begin position="1"/>
        <end position="25"/>
    </location>
</feature>
<evidence type="ECO:0000259" key="2">
    <source>
        <dbReference type="Pfam" id="PF07143"/>
    </source>
</evidence>
<proteinExistence type="predicted"/>
<dbReference type="RefSeq" id="WP_169559887.1">
    <property type="nucleotide sequence ID" value="NZ_BSNF01000001.1"/>
</dbReference>
<dbReference type="Gene3D" id="2.40.370.10">
    <property type="entry name" value="AttH-like domain"/>
    <property type="match status" value="2"/>
</dbReference>
<dbReference type="InterPro" id="IPR023374">
    <property type="entry name" value="AttH-like_dom_sf"/>
</dbReference>
<keyword evidence="1" id="KW-0732">Signal</keyword>
<reference evidence="3" key="1">
    <citation type="journal article" date="2014" name="Int. J. Syst. Evol. Microbiol.">
        <title>Complete genome of a new Firmicutes species belonging to the dominant human colonic microbiota ('Ruminococcus bicirculans') reveals two chromosomes and a selective capacity to utilize plant glucans.</title>
        <authorList>
            <consortium name="NISC Comparative Sequencing Program"/>
            <person name="Wegmann U."/>
            <person name="Louis P."/>
            <person name="Goesmann A."/>
            <person name="Henrissat B."/>
            <person name="Duncan S.H."/>
            <person name="Flint H.J."/>
        </authorList>
    </citation>
    <scope>NUCLEOTIDE SEQUENCE</scope>
    <source>
        <strain evidence="3">NBRC 103408</strain>
    </source>
</reference>
<reference evidence="3" key="2">
    <citation type="submission" date="2023-01" db="EMBL/GenBank/DDBJ databases">
        <title>Draft genome sequence of Sneathiella chinensis strain NBRC 103408.</title>
        <authorList>
            <person name="Sun Q."/>
            <person name="Mori K."/>
        </authorList>
    </citation>
    <scope>NUCLEOTIDE SEQUENCE</scope>
    <source>
        <strain evidence="3">NBRC 103408</strain>
    </source>
</reference>
<dbReference type="InterPro" id="IPR010791">
    <property type="entry name" value="AttH_dom"/>
</dbReference>
<dbReference type="Pfam" id="PF17186">
    <property type="entry name" value="Lipocalin_9"/>
    <property type="match status" value="1"/>
</dbReference>
<evidence type="ECO:0000256" key="1">
    <source>
        <dbReference type="SAM" id="SignalP"/>
    </source>
</evidence>